<evidence type="ECO:0000313" key="3">
    <source>
        <dbReference type="Proteomes" id="UP000275048"/>
    </source>
</evidence>
<sequence>HVALLALVAAAAAIAAALVVAALGAPALVAPARSDERGDAVVDVTIVPRAPAAAGSIAGPRAADAHHHHDVGTLAVFLDPDRTRGSLPGWLEKAIPSSRVAQLASPTGPIAGVGIYAATTPDRIACLIARIEAAEMIWSCAPVPELATDGMVLRTAIPEGLGSGLDPDGDGISGDAGRTDLLVVEWHADGTFRIAREPG</sequence>
<comment type="caution">
    <text evidence="2">The sequence shown here is derived from an EMBL/GenBank/DDBJ whole genome shotgun (WGS) entry which is preliminary data.</text>
</comment>
<evidence type="ECO:0000256" key="1">
    <source>
        <dbReference type="SAM" id="SignalP"/>
    </source>
</evidence>
<accession>A0A3M8A1E0</accession>
<protein>
    <submittedName>
        <fullName evidence="2">Uncharacterized protein</fullName>
    </submittedName>
</protein>
<name>A0A3M8A1E0_9MICO</name>
<keyword evidence="1" id="KW-0732">Signal</keyword>
<dbReference type="EMBL" id="RHHB01000057">
    <property type="protein sequence ID" value="RNB45043.1"/>
    <property type="molecule type" value="Genomic_DNA"/>
</dbReference>
<dbReference type="RefSeq" id="WP_170964188.1">
    <property type="nucleotide sequence ID" value="NZ_RHHB01000057.1"/>
</dbReference>
<keyword evidence="3" id="KW-1185">Reference proteome</keyword>
<dbReference type="AlphaFoldDB" id="A0A3M8A1E0"/>
<feature type="chain" id="PRO_5038478716" evidence="1">
    <location>
        <begin position="22"/>
        <end position="199"/>
    </location>
</feature>
<organism evidence="2 3">
    <name type="scientific">Agromyces tardus</name>
    <dbReference type="NCBI Taxonomy" id="2583849"/>
    <lineage>
        <taxon>Bacteria</taxon>
        <taxon>Bacillati</taxon>
        <taxon>Actinomycetota</taxon>
        <taxon>Actinomycetes</taxon>
        <taxon>Micrococcales</taxon>
        <taxon>Microbacteriaceae</taxon>
        <taxon>Agromyces</taxon>
    </lineage>
</organism>
<reference evidence="2 3" key="1">
    <citation type="submission" date="2018-10" db="EMBL/GenBank/DDBJ databases">
        <title>Isolation, diversity and antibacterial activity of antinobacteria from the wheat rhizosphere soil.</title>
        <authorList>
            <person name="Sun T."/>
        </authorList>
    </citation>
    <scope>NUCLEOTIDE SEQUENCE [LARGE SCALE GENOMIC DNA]</scope>
    <source>
        <strain evidence="2 3">SJ-23</strain>
    </source>
</reference>
<feature type="non-terminal residue" evidence="2">
    <location>
        <position position="1"/>
    </location>
</feature>
<gene>
    <name evidence="2" type="ORF">EDM22_17140</name>
</gene>
<feature type="signal peptide" evidence="1">
    <location>
        <begin position="1"/>
        <end position="21"/>
    </location>
</feature>
<proteinExistence type="predicted"/>
<evidence type="ECO:0000313" key="2">
    <source>
        <dbReference type="EMBL" id="RNB45043.1"/>
    </source>
</evidence>
<dbReference type="Proteomes" id="UP000275048">
    <property type="component" value="Unassembled WGS sequence"/>
</dbReference>